<dbReference type="AlphaFoldDB" id="A0A9P7UIT5"/>
<protein>
    <submittedName>
        <fullName evidence="1">Uncharacterized protein</fullName>
    </submittedName>
</protein>
<dbReference type="Proteomes" id="UP000699042">
    <property type="component" value="Unassembled WGS sequence"/>
</dbReference>
<accession>A0A9P7UIT5</accession>
<proteinExistence type="predicted"/>
<name>A0A9P7UIT5_9PEZI</name>
<reference evidence="1" key="1">
    <citation type="submission" date="2021-05" db="EMBL/GenBank/DDBJ databases">
        <title>Comparative genomics of three Colletotrichum scovillei strains and genetic complementation revealed genes involved fungal growth and virulence on chili pepper.</title>
        <authorList>
            <person name="Hsieh D.-K."/>
            <person name="Chuang S.-C."/>
            <person name="Chen C.-Y."/>
            <person name="Chao Y.-T."/>
            <person name="Lu M.-Y.J."/>
            <person name="Lee M.-H."/>
            <person name="Shih M.-C."/>
        </authorList>
    </citation>
    <scope>NUCLEOTIDE SEQUENCE</scope>
    <source>
        <strain evidence="1">Coll-153</strain>
    </source>
</reference>
<evidence type="ECO:0000313" key="2">
    <source>
        <dbReference type="Proteomes" id="UP000699042"/>
    </source>
</evidence>
<gene>
    <name evidence="1" type="ORF">JMJ77_005515</name>
</gene>
<organism evidence="1 2">
    <name type="scientific">Colletotrichum scovillei</name>
    <dbReference type="NCBI Taxonomy" id="1209932"/>
    <lineage>
        <taxon>Eukaryota</taxon>
        <taxon>Fungi</taxon>
        <taxon>Dikarya</taxon>
        <taxon>Ascomycota</taxon>
        <taxon>Pezizomycotina</taxon>
        <taxon>Sordariomycetes</taxon>
        <taxon>Hypocreomycetidae</taxon>
        <taxon>Glomerellales</taxon>
        <taxon>Glomerellaceae</taxon>
        <taxon>Colletotrichum</taxon>
        <taxon>Colletotrichum acutatum species complex</taxon>
    </lineage>
</organism>
<comment type="caution">
    <text evidence="1">The sequence shown here is derived from an EMBL/GenBank/DDBJ whole genome shotgun (WGS) entry which is preliminary data.</text>
</comment>
<keyword evidence="2" id="KW-1185">Reference proteome</keyword>
<sequence>MSRCLCYPREPRLGFRAGNQHRLRVRLLPRELWSLARSASVLPPFLPQLIDQAVAASAKRNFRLACRSLLVLL</sequence>
<dbReference type="EMBL" id="JAESDN010000001">
    <property type="protein sequence ID" value="KAG7058137.1"/>
    <property type="molecule type" value="Genomic_DNA"/>
</dbReference>
<evidence type="ECO:0000313" key="1">
    <source>
        <dbReference type="EMBL" id="KAG7058137.1"/>
    </source>
</evidence>